<dbReference type="InterPro" id="IPR009080">
    <property type="entry name" value="tRNAsynth_Ia_anticodon-bd"/>
</dbReference>
<dbReference type="InterPro" id="IPR041872">
    <property type="entry name" value="Anticodon_Met"/>
</dbReference>
<name>A0A2H0WLY0_9BACT</name>
<keyword evidence="3" id="KW-0067">ATP-binding</keyword>
<proteinExistence type="predicted"/>
<dbReference type="SUPFAM" id="SSF47323">
    <property type="entry name" value="Anticodon-binding domain of a subclass of class I aminoacyl-tRNA synthetases"/>
    <property type="match status" value="1"/>
</dbReference>
<sequence length="140" mass="16221">TEDGDLTKEKFKKVYNANLANGLGNLVSRVMKMAEQFDGFAIEEPSWIGIEAYLDKMELNKAMDYIWERISQSDLYIQEEQPFKIIKEDKEKARAILWNLISALNQIAFLLGPFMPDTSEKILNVIKDNKMPESLFPRKD</sequence>
<keyword evidence="2" id="KW-0547">Nucleotide-binding</keyword>
<evidence type="ECO:0000259" key="4">
    <source>
        <dbReference type="Pfam" id="PF19303"/>
    </source>
</evidence>
<reference evidence="6" key="1">
    <citation type="submission" date="2017-09" db="EMBL/GenBank/DDBJ databases">
        <title>Depth-based differentiation of microbial function through sediment-hosted aquifers and enrichment of novel symbionts in the deep terrestrial subsurface.</title>
        <authorList>
            <person name="Probst A.J."/>
            <person name="Ladd B."/>
            <person name="Jarett J.K."/>
            <person name="Geller-Mcgrath D.E."/>
            <person name="Sieber C.M.K."/>
            <person name="Emerson J.B."/>
            <person name="Anantharaman K."/>
            <person name="Thomas B.C."/>
            <person name="Malmstrom R."/>
            <person name="Stieglmeier M."/>
            <person name="Klingl A."/>
            <person name="Woyke T."/>
            <person name="Ryan C.M."/>
            <person name="Banfield J.F."/>
        </authorList>
    </citation>
    <scope>NUCLEOTIDE SEQUENCE [LARGE SCALE GENOMIC DNA]</scope>
</reference>
<evidence type="ECO:0000313" key="5">
    <source>
        <dbReference type="EMBL" id="PIS13661.1"/>
    </source>
</evidence>
<evidence type="ECO:0000256" key="1">
    <source>
        <dbReference type="ARBA" id="ARBA00022598"/>
    </source>
</evidence>
<comment type="caution">
    <text evidence="5">The sequence shown here is derived from an EMBL/GenBank/DDBJ whole genome shotgun (WGS) entry which is preliminary data.</text>
</comment>
<dbReference type="GO" id="GO:0006431">
    <property type="term" value="P:methionyl-tRNA aminoacylation"/>
    <property type="evidence" value="ECO:0007669"/>
    <property type="project" value="TreeGrafter"/>
</dbReference>
<evidence type="ECO:0000256" key="3">
    <source>
        <dbReference type="ARBA" id="ARBA00022840"/>
    </source>
</evidence>
<dbReference type="AlphaFoldDB" id="A0A2H0WLY0"/>
<dbReference type="Gene3D" id="1.10.730.10">
    <property type="entry name" value="Isoleucyl-tRNA Synthetase, Domain 1"/>
    <property type="match status" value="2"/>
</dbReference>
<dbReference type="PANTHER" id="PTHR43326">
    <property type="entry name" value="METHIONYL-TRNA SYNTHETASE"/>
    <property type="match status" value="1"/>
</dbReference>
<gene>
    <name evidence="5" type="ORF">COT67_00605</name>
</gene>
<dbReference type="InterPro" id="IPR023457">
    <property type="entry name" value="Met-tRNA_synth_2"/>
</dbReference>
<dbReference type="PANTHER" id="PTHR43326:SF1">
    <property type="entry name" value="METHIONINE--TRNA LIGASE, MITOCHONDRIAL"/>
    <property type="match status" value="1"/>
</dbReference>
<feature type="domain" description="Methionyl-tRNA synthetase anticodon-binding" evidence="4">
    <location>
        <begin position="51"/>
        <end position="129"/>
    </location>
</feature>
<dbReference type="GO" id="GO:0005524">
    <property type="term" value="F:ATP binding"/>
    <property type="evidence" value="ECO:0007669"/>
    <property type="project" value="UniProtKB-KW"/>
</dbReference>
<dbReference type="Proteomes" id="UP000230353">
    <property type="component" value="Unassembled WGS sequence"/>
</dbReference>
<dbReference type="EMBL" id="PEZL01000008">
    <property type="protein sequence ID" value="PIS13661.1"/>
    <property type="molecule type" value="Genomic_DNA"/>
</dbReference>
<organism evidence="5 6">
    <name type="scientific">Candidatus Tagabacteria bacterium CG09_land_8_20_14_0_10_41_14</name>
    <dbReference type="NCBI Taxonomy" id="1975021"/>
    <lineage>
        <taxon>Bacteria</taxon>
        <taxon>Candidatus Tagaibacteriota</taxon>
    </lineage>
</organism>
<dbReference type="Pfam" id="PF19303">
    <property type="entry name" value="Anticodon_3"/>
    <property type="match status" value="1"/>
</dbReference>
<feature type="non-terminal residue" evidence="5">
    <location>
        <position position="1"/>
    </location>
</feature>
<keyword evidence="1" id="KW-0436">Ligase</keyword>
<evidence type="ECO:0000256" key="2">
    <source>
        <dbReference type="ARBA" id="ARBA00022741"/>
    </source>
</evidence>
<protein>
    <recommendedName>
        <fullName evidence="4">Methionyl-tRNA synthetase anticodon-binding domain-containing protein</fullName>
    </recommendedName>
</protein>
<accession>A0A2H0WLY0</accession>
<evidence type="ECO:0000313" key="6">
    <source>
        <dbReference type="Proteomes" id="UP000230353"/>
    </source>
</evidence>
<dbReference type="GO" id="GO:0004825">
    <property type="term" value="F:methionine-tRNA ligase activity"/>
    <property type="evidence" value="ECO:0007669"/>
    <property type="project" value="InterPro"/>
</dbReference>